<dbReference type="CDD" id="cd00438">
    <property type="entry name" value="cupin_RmlC"/>
    <property type="match status" value="1"/>
</dbReference>
<dbReference type="GO" id="GO:0000271">
    <property type="term" value="P:polysaccharide biosynthetic process"/>
    <property type="evidence" value="ECO:0000318"/>
    <property type="project" value="GO_Central"/>
</dbReference>
<dbReference type="Gene3D" id="2.60.120.10">
    <property type="entry name" value="Jelly Rolls"/>
    <property type="match status" value="1"/>
</dbReference>
<evidence type="ECO:0000313" key="1">
    <source>
        <dbReference type="EMBL" id="EAY16179.1"/>
    </source>
</evidence>
<reference evidence="1" key="1">
    <citation type="submission" date="2006-10" db="EMBL/GenBank/DDBJ databases">
        <authorList>
            <person name="Amadeo P."/>
            <person name="Zhao Q."/>
            <person name="Wortman J."/>
            <person name="Fraser-Liggett C."/>
            <person name="Carlton J."/>
        </authorList>
    </citation>
    <scope>NUCLEOTIDE SEQUENCE</scope>
    <source>
        <strain evidence="1">G3</strain>
    </source>
</reference>
<dbReference type="KEGG" id="tva:4774187"/>
<dbReference type="RefSeq" id="XP_001328402.1">
    <property type="nucleotide sequence ID" value="XM_001328367.1"/>
</dbReference>
<sequence length="347" mass="38926">MSCERYTFTPLKVKDAGVVTLAEHVSDLDITVDCFECLKSPPATQMPQITVSRSQKNVIRGLHCSPHHKLVQCPTGKAFDVVVDLRPDSPTFLQWDGHWIDRTHHMFIPPFCAHGFFASEDDTAILYLQGGCFAPELDFSLNYLDKTVNVDWPKPIDADDYVISPKDRGNPMLDEAMIEKLRERTRNPLIGRQIAPYADFAVVAPSKDIALPLFESFEEKQLKVHLCCGNGIYRDTFETEMVALRPKYGVIMAVDTSKEIDETIVSVLNIMAACFARELPLVVLFDALKFNGLEQLKDIFQKECGKFAYFVTCDGKPTKDLGAKIAQAAIDGKVGFYEYTAGELKQL</sequence>
<proteinExistence type="predicted"/>
<evidence type="ECO:0000313" key="2">
    <source>
        <dbReference type="Proteomes" id="UP000001542"/>
    </source>
</evidence>
<keyword evidence="2" id="KW-1185">Reference proteome</keyword>
<dbReference type="InParanoid" id="A2DTN2"/>
<dbReference type="GO" id="GO:0016854">
    <property type="term" value="F:racemase and epimerase activity"/>
    <property type="evidence" value="ECO:0000318"/>
    <property type="project" value="GO_Central"/>
</dbReference>
<dbReference type="InterPro" id="IPR000888">
    <property type="entry name" value="RmlC-like"/>
</dbReference>
<protein>
    <submittedName>
        <fullName evidence="1">dTDP-4-dehydrorhamnose 3,5-epimerase family protein</fullName>
    </submittedName>
</protein>
<dbReference type="PANTHER" id="PTHR21047">
    <property type="entry name" value="DTDP-6-DEOXY-D-GLUCOSE-3,5 EPIMERASE"/>
    <property type="match status" value="1"/>
</dbReference>
<dbReference type="InterPro" id="IPR011051">
    <property type="entry name" value="RmlC_Cupin_sf"/>
</dbReference>
<dbReference type="AlphaFoldDB" id="A2DTN2"/>
<accession>A2DTN2</accession>
<organism evidence="1 2">
    <name type="scientific">Trichomonas vaginalis (strain ATCC PRA-98 / G3)</name>
    <dbReference type="NCBI Taxonomy" id="412133"/>
    <lineage>
        <taxon>Eukaryota</taxon>
        <taxon>Metamonada</taxon>
        <taxon>Parabasalia</taxon>
        <taxon>Trichomonadida</taxon>
        <taxon>Trichomonadidae</taxon>
        <taxon>Trichomonas</taxon>
    </lineage>
</organism>
<dbReference type="STRING" id="5722.A2DTN2"/>
<dbReference type="VEuPathDB" id="TrichDB:TVAG_340730"/>
<dbReference type="SUPFAM" id="SSF51182">
    <property type="entry name" value="RmlC-like cupins"/>
    <property type="match status" value="1"/>
</dbReference>
<dbReference type="Pfam" id="PF00908">
    <property type="entry name" value="dTDP_sugar_isom"/>
    <property type="match status" value="1"/>
</dbReference>
<dbReference type="GO" id="GO:0008830">
    <property type="term" value="F:dTDP-4-dehydrorhamnose 3,5-epimerase activity"/>
    <property type="evidence" value="ECO:0007669"/>
    <property type="project" value="InterPro"/>
</dbReference>
<dbReference type="VEuPathDB" id="TrichDB:TVAGG3_1037810"/>
<dbReference type="EMBL" id="DS113245">
    <property type="protein sequence ID" value="EAY16179.1"/>
    <property type="molecule type" value="Genomic_DNA"/>
</dbReference>
<reference evidence="1" key="2">
    <citation type="journal article" date="2007" name="Science">
        <title>Draft genome sequence of the sexually transmitted pathogen Trichomonas vaginalis.</title>
        <authorList>
            <person name="Carlton J.M."/>
            <person name="Hirt R.P."/>
            <person name="Silva J.C."/>
            <person name="Delcher A.L."/>
            <person name="Schatz M."/>
            <person name="Zhao Q."/>
            <person name="Wortman J.R."/>
            <person name="Bidwell S.L."/>
            <person name="Alsmark U.C.M."/>
            <person name="Besteiro S."/>
            <person name="Sicheritz-Ponten T."/>
            <person name="Noel C.J."/>
            <person name="Dacks J.B."/>
            <person name="Foster P.G."/>
            <person name="Simillion C."/>
            <person name="Van de Peer Y."/>
            <person name="Miranda-Saavedra D."/>
            <person name="Barton G.J."/>
            <person name="Westrop G.D."/>
            <person name="Mueller S."/>
            <person name="Dessi D."/>
            <person name="Fiori P.L."/>
            <person name="Ren Q."/>
            <person name="Paulsen I."/>
            <person name="Zhang H."/>
            <person name="Bastida-Corcuera F.D."/>
            <person name="Simoes-Barbosa A."/>
            <person name="Brown M.T."/>
            <person name="Hayes R.D."/>
            <person name="Mukherjee M."/>
            <person name="Okumura C.Y."/>
            <person name="Schneider R."/>
            <person name="Smith A.J."/>
            <person name="Vanacova S."/>
            <person name="Villalvazo M."/>
            <person name="Haas B.J."/>
            <person name="Pertea M."/>
            <person name="Feldblyum T.V."/>
            <person name="Utterback T.R."/>
            <person name="Shu C.L."/>
            <person name="Osoegawa K."/>
            <person name="de Jong P.J."/>
            <person name="Hrdy I."/>
            <person name="Horvathova L."/>
            <person name="Zubacova Z."/>
            <person name="Dolezal P."/>
            <person name="Malik S.B."/>
            <person name="Logsdon J.M. Jr."/>
            <person name="Henze K."/>
            <person name="Gupta A."/>
            <person name="Wang C.C."/>
            <person name="Dunne R.L."/>
            <person name="Upcroft J.A."/>
            <person name="Upcroft P."/>
            <person name="White O."/>
            <person name="Salzberg S.L."/>
            <person name="Tang P."/>
            <person name="Chiu C.-H."/>
            <person name="Lee Y.-S."/>
            <person name="Embley T.M."/>
            <person name="Coombs G.H."/>
            <person name="Mottram J.C."/>
            <person name="Tachezy J."/>
            <person name="Fraser-Liggett C.M."/>
            <person name="Johnson P.J."/>
        </authorList>
    </citation>
    <scope>NUCLEOTIDE SEQUENCE [LARGE SCALE GENOMIC DNA]</scope>
    <source>
        <strain evidence="1">G3</strain>
    </source>
</reference>
<dbReference type="SMR" id="A2DTN2"/>
<dbReference type="Proteomes" id="UP000001542">
    <property type="component" value="Unassembled WGS sequence"/>
</dbReference>
<dbReference type="PANTHER" id="PTHR21047:SF2">
    <property type="entry name" value="THYMIDINE DIPHOSPHO-4-KETO-RHAMNOSE 3,5-EPIMERASE"/>
    <property type="match status" value="1"/>
</dbReference>
<dbReference type="InterPro" id="IPR014710">
    <property type="entry name" value="RmlC-like_jellyroll"/>
</dbReference>
<dbReference type="GO" id="GO:0005829">
    <property type="term" value="C:cytosol"/>
    <property type="evidence" value="ECO:0000318"/>
    <property type="project" value="GO_Central"/>
</dbReference>
<dbReference type="eggNOG" id="ENOG502S3HX">
    <property type="taxonomic scope" value="Eukaryota"/>
</dbReference>
<dbReference type="OrthoDB" id="9973973at2759"/>
<name>A2DTN2_TRIV3</name>
<gene>
    <name evidence="1" type="ORF">TVAG_340730</name>
</gene>